<organism evidence="2 3">
    <name type="scientific">Burkholderia cepacia GG4</name>
    <dbReference type="NCBI Taxonomy" id="1009846"/>
    <lineage>
        <taxon>Bacteria</taxon>
        <taxon>Pseudomonadati</taxon>
        <taxon>Pseudomonadota</taxon>
        <taxon>Betaproteobacteria</taxon>
        <taxon>Burkholderiales</taxon>
        <taxon>Burkholderiaceae</taxon>
        <taxon>Burkholderia</taxon>
        <taxon>Burkholderia cepacia complex</taxon>
    </lineage>
</organism>
<protein>
    <recommendedName>
        <fullName evidence="4">DUF485 domain-containing protein</fullName>
    </recommendedName>
</protein>
<dbReference type="InterPro" id="IPR052959">
    <property type="entry name" value="Inner_membrane_assoc"/>
</dbReference>
<dbReference type="PANTHER" id="PTHR38598:SF1">
    <property type="entry name" value="INNER MEMBRANE PROTEIN YJCH"/>
    <property type="match status" value="1"/>
</dbReference>
<proteinExistence type="predicted"/>
<dbReference type="KEGG" id="bct:GEM_2234"/>
<evidence type="ECO:0000256" key="1">
    <source>
        <dbReference type="SAM" id="Phobius"/>
    </source>
</evidence>
<feature type="transmembrane region" description="Helical" evidence="1">
    <location>
        <begin position="27"/>
        <end position="48"/>
    </location>
</feature>
<name>A0A9W3K0D1_BURCE</name>
<evidence type="ECO:0000313" key="3">
    <source>
        <dbReference type="Proteomes" id="UP000032866"/>
    </source>
</evidence>
<keyword evidence="1" id="KW-0472">Membrane</keyword>
<dbReference type="AlphaFoldDB" id="A0A9W3K0D1"/>
<dbReference type="GO" id="GO:0005886">
    <property type="term" value="C:plasma membrane"/>
    <property type="evidence" value="ECO:0007669"/>
    <property type="project" value="TreeGrafter"/>
</dbReference>
<dbReference type="PANTHER" id="PTHR38598">
    <property type="entry name" value="INNER MEMBRANE PROTEIN YJCH"/>
    <property type="match status" value="1"/>
</dbReference>
<dbReference type="EMBL" id="CP003774">
    <property type="protein sequence ID" value="AFQ48647.1"/>
    <property type="molecule type" value="Genomic_DNA"/>
</dbReference>
<dbReference type="Proteomes" id="UP000032866">
    <property type="component" value="Chromosome 1"/>
</dbReference>
<keyword evidence="1" id="KW-1133">Transmembrane helix</keyword>
<feature type="transmembrane region" description="Helical" evidence="1">
    <location>
        <begin position="60"/>
        <end position="85"/>
    </location>
</feature>
<reference evidence="2 3" key="1">
    <citation type="journal article" date="2012" name="J. Bacteriol.">
        <title>Complete Genome Sequence of Burkholderia sp. Strain GG4, a Betaproteobacterium That Reduces 3-Oxo-N-Acylhomoserine Lactones and Produces Different N-Acylhomoserine Lactones.</title>
        <authorList>
            <person name="Hong K.W."/>
            <person name="Koh C.L."/>
            <person name="Sam C.K."/>
            <person name="Yin W.F."/>
            <person name="Chan K.G."/>
        </authorList>
    </citation>
    <scope>NUCLEOTIDE SEQUENCE [LARGE SCALE GENOMIC DNA]</scope>
    <source>
        <strain evidence="2 3">GG4</strain>
    </source>
</reference>
<evidence type="ECO:0000313" key="2">
    <source>
        <dbReference type="EMBL" id="AFQ48647.1"/>
    </source>
</evidence>
<dbReference type="RefSeq" id="WP_014897502.1">
    <property type="nucleotide sequence ID" value="NC_018513.1"/>
</dbReference>
<accession>A0A9W3K0D1</accession>
<keyword evidence="1" id="KW-0812">Transmembrane</keyword>
<evidence type="ECO:0008006" key="4">
    <source>
        <dbReference type="Google" id="ProtNLM"/>
    </source>
</evidence>
<dbReference type="InterPro" id="IPR007436">
    <property type="entry name" value="DUF485"/>
</dbReference>
<gene>
    <name evidence="2" type="ORF">GEM_2234</name>
</gene>
<dbReference type="Pfam" id="PF04341">
    <property type="entry name" value="DUF485"/>
    <property type="match status" value="1"/>
</dbReference>
<sequence length="105" mass="11580">MTLNASAVSRIREHVKFRELVDERARLGRVSMVIVLGAYFGLIALVALRPDLLRSPAWAGSVTTVGVIFAIAVIVAGWGLTWLYVRVANDRFERLTNELLGEVGQ</sequence>